<reference evidence="3 4" key="1">
    <citation type="submission" date="2024-11" db="EMBL/GenBank/DDBJ databases">
        <title>Adaptive evolution of stress response genes in parasites aligns with host niche diversity.</title>
        <authorList>
            <person name="Hahn C."/>
            <person name="Resl P."/>
        </authorList>
    </citation>
    <scope>NUCLEOTIDE SEQUENCE [LARGE SCALE GENOMIC DNA]</scope>
    <source>
        <strain evidence="3">EGGRZ-B1_66</strain>
        <tissue evidence="3">Body</tissue>
    </source>
</reference>
<proteinExistence type="inferred from homology"/>
<keyword evidence="4" id="KW-1185">Reference proteome</keyword>
<dbReference type="Proteomes" id="UP001626550">
    <property type="component" value="Unassembled WGS sequence"/>
</dbReference>
<sequence length="306" mass="34966">MDRLATLEAFLSANTRRRVVCVTSGGTQAQLEKRSVRSIDNFSSGTRGAISAEYFLKKGHCVVFLHRSCSQMPFVWRLFRDASSQPKTEPLSTCRIKDTLQVFDWFDATGTSLSPGHKDNISRITSEYNATKDSLFPITFTTVEEYLFLLRKLGLLFSRPQLGLKSTLFFLAAAVSDFYIPPESRTEHKIRSSVNLSLELQHVPKVMGLLKKFWAPNCFIVSFKLETDVDLLRQQVQKAFHSYNIHAVVANELRSRYHQVTLFWNLQSEQIRALNITEDCHIFNANDFAPHWEVEAPLVDALEVLN</sequence>
<evidence type="ECO:0000313" key="3">
    <source>
        <dbReference type="EMBL" id="KAL3315876.1"/>
    </source>
</evidence>
<comment type="caution">
    <text evidence="3">The sequence shown here is derived from an EMBL/GenBank/DDBJ whole genome shotgun (WGS) entry which is preliminary data.</text>
</comment>
<dbReference type="EMBL" id="JBJKFK010000646">
    <property type="protein sequence ID" value="KAL3315876.1"/>
    <property type="molecule type" value="Genomic_DNA"/>
</dbReference>
<dbReference type="GO" id="GO:0003824">
    <property type="term" value="F:catalytic activity"/>
    <property type="evidence" value="ECO:0007669"/>
    <property type="project" value="UniProtKB-ARBA"/>
</dbReference>
<organism evidence="3 4">
    <name type="scientific">Cichlidogyrus casuarinus</name>
    <dbReference type="NCBI Taxonomy" id="1844966"/>
    <lineage>
        <taxon>Eukaryota</taxon>
        <taxon>Metazoa</taxon>
        <taxon>Spiralia</taxon>
        <taxon>Lophotrochozoa</taxon>
        <taxon>Platyhelminthes</taxon>
        <taxon>Monogenea</taxon>
        <taxon>Monopisthocotylea</taxon>
        <taxon>Dactylogyridea</taxon>
        <taxon>Ancyrocephalidae</taxon>
        <taxon>Cichlidogyrus</taxon>
    </lineage>
</organism>
<name>A0ABD2QC55_9PLAT</name>
<accession>A0ABD2QC55</accession>
<dbReference type="InterPro" id="IPR035929">
    <property type="entry name" value="CoaB-like_sf"/>
</dbReference>
<dbReference type="Pfam" id="PF04127">
    <property type="entry name" value="DFP"/>
    <property type="match status" value="1"/>
</dbReference>
<dbReference type="Gene3D" id="3.40.50.10300">
    <property type="entry name" value="CoaB-like"/>
    <property type="match status" value="1"/>
</dbReference>
<protein>
    <recommendedName>
        <fullName evidence="2">DNA/pantothenate metabolism flavoprotein C-terminal domain-containing protein</fullName>
    </recommendedName>
</protein>
<gene>
    <name evidence="3" type="ORF">Ciccas_005489</name>
</gene>
<dbReference type="PANTHER" id="PTHR12290">
    <property type="entry name" value="CORNICHON-RELATED"/>
    <property type="match status" value="1"/>
</dbReference>
<comment type="similarity">
    <text evidence="1">Belongs to the PPC synthetase family.</text>
</comment>
<dbReference type="AlphaFoldDB" id="A0ABD2QC55"/>
<dbReference type="InterPro" id="IPR007085">
    <property type="entry name" value="DNA/pantothenate-metab_flavo_C"/>
</dbReference>
<evidence type="ECO:0000259" key="2">
    <source>
        <dbReference type="Pfam" id="PF04127"/>
    </source>
</evidence>
<evidence type="ECO:0000256" key="1">
    <source>
        <dbReference type="ARBA" id="ARBA00005703"/>
    </source>
</evidence>
<dbReference type="GO" id="GO:0015937">
    <property type="term" value="P:coenzyme A biosynthetic process"/>
    <property type="evidence" value="ECO:0007669"/>
    <property type="project" value="UniProtKB-ARBA"/>
</dbReference>
<evidence type="ECO:0000313" key="4">
    <source>
        <dbReference type="Proteomes" id="UP001626550"/>
    </source>
</evidence>
<dbReference type="SUPFAM" id="SSF102645">
    <property type="entry name" value="CoaB-like"/>
    <property type="match status" value="1"/>
</dbReference>
<feature type="domain" description="DNA/pantothenate metabolism flavoprotein C-terminal" evidence="2">
    <location>
        <begin position="167"/>
        <end position="255"/>
    </location>
</feature>